<name>A0A0U1DYW1_9MYCO</name>
<evidence type="ECO:0000256" key="1">
    <source>
        <dbReference type="SAM" id="MobiDB-lite"/>
    </source>
</evidence>
<accession>A0A0U1DYW1</accession>
<reference evidence="2 3" key="1">
    <citation type="submission" date="2015-03" db="EMBL/GenBank/DDBJ databases">
        <authorList>
            <person name="Murphy D."/>
        </authorList>
    </citation>
    <scope>NUCLEOTIDE SEQUENCE [LARGE SCALE GENOMIC DNA]</scope>
    <source>
        <strain evidence="2 3">D16</strain>
    </source>
</reference>
<feature type="region of interest" description="Disordered" evidence="1">
    <location>
        <begin position="94"/>
        <end position="154"/>
    </location>
</feature>
<evidence type="ECO:0000313" key="3">
    <source>
        <dbReference type="Proteomes" id="UP000182227"/>
    </source>
</evidence>
<gene>
    <name evidence="2" type="primary">rep</name>
    <name evidence="2" type="ORF">BN970_06972</name>
</gene>
<dbReference type="EMBL" id="CTEF01000009">
    <property type="protein sequence ID" value="CQD25174.1"/>
    <property type="molecule type" value="Genomic_DNA"/>
</dbReference>
<protein>
    <submittedName>
        <fullName evidence="2">Replication protein Rep</fullName>
    </submittedName>
</protein>
<sequence>MWLDGELVYLELPEDVHKGVPCWTGKAARWVHFTVAIAYDLHYDEIRPQMVNGGISKPALLVIAAARARYADHDTGRNCRPTNDQLAAATGFSVRQVTELTPPNGPDGGGEGRAAAREAAMEAARNAARKRTEEAARQAAQLDEAVQRARGLQT</sequence>
<organism evidence="2 3">
    <name type="scientific">Mycolicibacterium conceptionense</name>
    <dbReference type="NCBI Taxonomy" id="451644"/>
    <lineage>
        <taxon>Bacteria</taxon>
        <taxon>Bacillati</taxon>
        <taxon>Actinomycetota</taxon>
        <taxon>Actinomycetes</taxon>
        <taxon>Mycobacteriales</taxon>
        <taxon>Mycobacteriaceae</taxon>
        <taxon>Mycolicibacterium</taxon>
    </lineage>
</organism>
<proteinExistence type="predicted"/>
<dbReference type="Proteomes" id="UP000182227">
    <property type="component" value="Unassembled WGS sequence"/>
</dbReference>
<dbReference type="AlphaFoldDB" id="A0A0U1DYW1"/>
<evidence type="ECO:0000313" key="2">
    <source>
        <dbReference type="EMBL" id="CQD25174.1"/>
    </source>
</evidence>